<feature type="domain" description="Integrase catalytic" evidence="1">
    <location>
        <begin position="141"/>
        <end position="342"/>
    </location>
</feature>
<accession>A0A151JAD3</accession>
<keyword evidence="3" id="KW-1185">Reference proteome</keyword>
<organism evidence="2 3">
    <name type="scientific">Trachymyrmex cornetzi</name>
    <dbReference type="NCBI Taxonomy" id="471704"/>
    <lineage>
        <taxon>Eukaryota</taxon>
        <taxon>Metazoa</taxon>
        <taxon>Ecdysozoa</taxon>
        <taxon>Arthropoda</taxon>
        <taxon>Hexapoda</taxon>
        <taxon>Insecta</taxon>
        <taxon>Pterygota</taxon>
        <taxon>Neoptera</taxon>
        <taxon>Endopterygota</taxon>
        <taxon>Hymenoptera</taxon>
        <taxon>Apocrita</taxon>
        <taxon>Aculeata</taxon>
        <taxon>Formicoidea</taxon>
        <taxon>Formicidae</taxon>
        <taxon>Myrmicinae</taxon>
        <taxon>Trachymyrmex</taxon>
    </lineage>
</organism>
<dbReference type="PROSITE" id="PS50994">
    <property type="entry name" value="INTEGRASE"/>
    <property type="match status" value="1"/>
</dbReference>
<dbReference type="InterPro" id="IPR012337">
    <property type="entry name" value="RNaseH-like_sf"/>
</dbReference>
<sequence>MFARKRIRQQILKNKVANALTDAICVYVERKRCNILAVRRSALISLNPFLDDNNLIRVSGRLRKSELSYNVKYPIVLAAHPLVTLIIQHAHTRALHAGSQLTLHALREDYWILRARQTVRSVLYRCVPCTRERATVPNEMMGDLPAMRIRQVDRAFIHCGLDYAGPVPVRMNSGRGHKSRKAYSAVFICMTTRAIHLELVSDYTTDAFLAAYERFSSRRGIPTDLYSDNAKNFLGADRELKAALQAARNDSHLLSKLSCDGVRWHFIPPSAPHFGGLWEAGVRSVKHHLKRVIGSHTLTFEELTTRLCQIEACLNSRPIAPMSENLDDDSCLTPGHFLIGNAITATPAPTLLETKETRLTRWQLVKQKNESLWKAWSNDYLHGLQQRSKWRVAQRLARVGRLVLLRDPLAPPCKWELGRIIECHVGDDGLTRVVTVKTAKSTYKRSIVKLCFLPVDLNDASA</sequence>
<gene>
    <name evidence="2" type="ORF">ALC57_05618</name>
</gene>
<name>A0A151JAD3_9HYME</name>
<dbReference type="PANTHER" id="PTHR47331:SF1">
    <property type="entry name" value="GAG-LIKE PROTEIN"/>
    <property type="match status" value="1"/>
</dbReference>
<dbReference type="InterPro" id="IPR041588">
    <property type="entry name" value="Integrase_H2C2"/>
</dbReference>
<evidence type="ECO:0000313" key="2">
    <source>
        <dbReference type="EMBL" id="KYN21994.1"/>
    </source>
</evidence>
<dbReference type="InterPro" id="IPR036397">
    <property type="entry name" value="RNaseH_sf"/>
</dbReference>
<reference evidence="2 3" key="1">
    <citation type="submission" date="2015-09" db="EMBL/GenBank/DDBJ databases">
        <title>Trachymyrmex cornetzi WGS genome.</title>
        <authorList>
            <person name="Nygaard S."/>
            <person name="Hu H."/>
            <person name="Boomsma J."/>
            <person name="Zhang G."/>
        </authorList>
    </citation>
    <scope>NUCLEOTIDE SEQUENCE [LARGE SCALE GENOMIC DNA]</scope>
    <source>
        <strain evidence="2">Tcor2-1</strain>
        <tissue evidence="2">Whole body</tissue>
    </source>
</reference>
<dbReference type="Pfam" id="PF18701">
    <property type="entry name" value="DUF5641"/>
    <property type="match status" value="1"/>
</dbReference>
<dbReference type="PANTHER" id="PTHR47331">
    <property type="entry name" value="PHD-TYPE DOMAIN-CONTAINING PROTEIN"/>
    <property type="match status" value="1"/>
</dbReference>
<dbReference type="InterPro" id="IPR001584">
    <property type="entry name" value="Integrase_cat-core"/>
</dbReference>
<dbReference type="Pfam" id="PF17921">
    <property type="entry name" value="Integrase_H2C2"/>
    <property type="match status" value="1"/>
</dbReference>
<dbReference type="Proteomes" id="UP000078492">
    <property type="component" value="Unassembled WGS sequence"/>
</dbReference>
<dbReference type="InterPro" id="IPR040676">
    <property type="entry name" value="DUF5641"/>
</dbReference>
<dbReference type="GO" id="GO:0003676">
    <property type="term" value="F:nucleic acid binding"/>
    <property type="evidence" value="ECO:0007669"/>
    <property type="project" value="InterPro"/>
</dbReference>
<dbReference type="Gene3D" id="1.10.340.70">
    <property type="match status" value="1"/>
</dbReference>
<proteinExistence type="predicted"/>
<dbReference type="AlphaFoldDB" id="A0A151JAD3"/>
<dbReference type="SUPFAM" id="SSF53098">
    <property type="entry name" value="Ribonuclease H-like"/>
    <property type="match status" value="1"/>
</dbReference>
<dbReference type="EMBL" id="KQ979295">
    <property type="protein sequence ID" value="KYN21994.1"/>
    <property type="molecule type" value="Genomic_DNA"/>
</dbReference>
<dbReference type="STRING" id="471704.A0A151JAD3"/>
<protein>
    <recommendedName>
        <fullName evidence="1">Integrase catalytic domain-containing protein</fullName>
    </recommendedName>
</protein>
<evidence type="ECO:0000259" key="1">
    <source>
        <dbReference type="PROSITE" id="PS50994"/>
    </source>
</evidence>
<evidence type="ECO:0000313" key="3">
    <source>
        <dbReference type="Proteomes" id="UP000078492"/>
    </source>
</evidence>
<dbReference type="GO" id="GO:0015074">
    <property type="term" value="P:DNA integration"/>
    <property type="evidence" value="ECO:0007669"/>
    <property type="project" value="InterPro"/>
</dbReference>
<dbReference type="Gene3D" id="3.30.420.10">
    <property type="entry name" value="Ribonuclease H-like superfamily/Ribonuclease H"/>
    <property type="match status" value="1"/>
</dbReference>